<sequence>MLLQSNRSVSRGISPGETEATSLHGPKEALKLRSKEEFRTPNDPKEGTCDGISEAIRSRPPVPSEVVKRNVESSDISNLEHKPPSKAAKIPRPKLSSLSKNQDSELRSVAVSKMNNKLASVEKEKNSSSVLNQRAVVLDARIQSSSTISSDPRTQIEETDLRHDDVSDSKESAGLRSSEALDCCNAESSDSKQAHPGEQSAGGISAVEAASNQNNTGLVSRMGRETKEAVVVENECVEVRTDDPRSQSPIETTEVVAPSAPK</sequence>
<dbReference type="AlphaFoldDB" id="S8EA78"/>
<feature type="region of interest" description="Disordered" evidence="1">
    <location>
        <begin position="140"/>
        <end position="209"/>
    </location>
</feature>
<evidence type="ECO:0000256" key="1">
    <source>
        <dbReference type="SAM" id="MobiDB-lite"/>
    </source>
</evidence>
<feature type="region of interest" description="Disordered" evidence="1">
    <location>
        <begin position="239"/>
        <end position="262"/>
    </location>
</feature>
<feature type="compositionally biased region" description="Basic and acidic residues" evidence="1">
    <location>
        <begin position="25"/>
        <end position="48"/>
    </location>
</feature>
<feature type="compositionally biased region" description="Polar residues" evidence="1">
    <location>
        <begin position="1"/>
        <end position="11"/>
    </location>
</feature>
<accession>S8EA78</accession>
<reference evidence="2 3" key="1">
    <citation type="journal article" date="2013" name="BMC Genomics">
        <title>The miniature genome of a carnivorous plant Genlisea aurea contains a low number of genes and short non-coding sequences.</title>
        <authorList>
            <person name="Leushkin E.V."/>
            <person name="Sutormin R.A."/>
            <person name="Nabieva E.R."/>
            <person name="Penin A.A."/>
            <person name="Kondrashov A.S."/>
            <person name="Logacheva M.D."/>
        </authorList>
    </citation>
    <scope>NUCLEOTIDE SEQUENCE [LARGE SCALE GENOMIC DNA]</scope>
</reference>
<feature type="compositionally biased region" description="Basic and acidic residues" evidence="1">
    <location>
        <begin position="154"/>
        <end position="173"/>
    </location>
</feature>
<protein>
    <submittedName>
        <fullName evidence="2">Uncharacterized protein</fullName>
    </submittedName>
</protein>
<evidence type="ECO:0000313" key="2">
    <source>
        <dbReference type="EMBL" id="EPS72808.1"/>
    </source>
</evidence>
<keyword evidence="3" id="KW-1185">Reference proteome</keyword>
<name>S8EA78_9LAMI</name>
<comment type="caution">
    <text evidence="2">The sequence shown here is derived from an EMBL/GenBank/DDBJ whole genome shotgun (WGS) entry which is preliminary data.</text>
</comment>
<dbReference type="EMBL" id="AUSU01000681">
    <property type="protein sequence ID" value="EPS72808.1"/>
    <property type="molecule type" value="Genomic_DNA"/>
</dbReference>
<dbReference type="Proteomes" id="UP000015453">
    <property type="component" value="Unassembled WGS sequence"/>
</dbReference>
<organism evidence="2 3">
    <name type="scientific">Genlisea aurea</name>
    <dbReference type="NCBI Taxonomy" id="192259"/>
    <lineage>
        <taxon>Eukaryota</taxon>
        <taxon>Viridiplantae</taxon>
        <taxon>Streptophyta</taxon>
        <taxon>Embryophyta</taxon>
        <taxon>Tracheophyta</taxon>
        <taxon>Spermatophyta</taxon>
        <taxon>Magnoliopsida</taxon>
        <taxon>eudicotyledons</taxon>
        <taxon>Gunneridae</taxon>
        <taxon>Pentapetalae</taxon>
        <taxon>asterids</taxon>
        <taxon>lamiids</taxon>
        <taxon>Lamiales</taxon>
        <taxon>Lentibulariaceae</taxon>
        <taxon>Genlisea</taxon>
    </lineage>
</organism>
<evidence type="ECO:0000313" key="3">
    <source>
        <dbReference type="Proteomes" id="UP000015453"/>
    </source>
</evidence>
<feature type="region of interest" description="Disordered" evidence="1">
    <location>
        <begin position="1"/>
        <end position="111"/>
    </location>
</feature>
<proteinExistence type="predicted"/>
<gene>
    <name evidence="2" type="ORF">M569_01951</name>
</gene>
<feature type="compositionally biased region" description="Basic and acidic residues" evidence="1">
    <location>
        <begin position="66"/>
        <end position="83"/>
    </location>
</feature>
<feature type="compositionally biased region" description="Polar residues" evidence="1">
    <location>
        <begin position="142"/>
        <end position="153"/>
    </location>
</feature>